<reference evidence="1" key="1">
    <citation type="submission" date="2024-09" db="EMBL/GenBank/DDBJ databases">
        <title>Draft Genome Sequences of Neofusicoccum parvum.</title>
        <authorList>
            <person name="Ashida A."/>
            <person name="Camagna M."/>
            <person name="Tanaka A."/>
            <person name="Takemoto D."/>
        </authorList>
    </citation>
    <scope>NUCLEOTIDE SEQUENCE</scope>
    <source>
        <strain evidence="1">PPO83</strain>
    </source>
</reference>
<name>A0ACB5RS20_9PEZI</name>
<dbReference type="Proteomes" id="UP001165186">
    <property type="component" value="Unassembled WGS sequence"/>
</dbReference>
<evidence type="ECO:0000313" key="2">
    <source>
        <dbReference type="Proteomes" id="UP001165186"/>
    </source>
</evidence>
<evidence type="ECO:0000313" key="1">
    <source>
        <dbReference type="EMBL" id="GME23329.1"/>
    </source>
</evidence>
<keyword evidence="2" id="KW-1185">Reference proteome</keyword>
<accession>A0ACB5RS20</accession>
<comment type="caution">
    <text evidence="1">The sequence shown here is derived from an EMBL/GenBank/DDBJ whole genome shotgun (WGS) entry which is preliminary data.</text>
</comment>
<dbReference type="EMBL" id="BSXG01000006">
    <property type="protein sequence ID" value="GME23329.1"/>
    <property type="molecule type" value="Genomic_DNA"/>
</dbReference>
<gene>
    <name evidence="1" type="primary">g5817</name>
    <name evidence="1" type="ORF">NpPPO83_00005817</name>
</gene>
<sequence>MEMRGIIGSRQVIDDQPSGELHKSLRILLDDDDKASILEGTRNKEILRISFHRTVRVPDNAKHPFAIKIYVGGVNAVSGEPKKEAEATCMEKLARNTPIQDYVVTPQQLWLDGICSEDGNVW</sequence>
<organism evidence="1 2">
    <name type="scientific">Neofusicoccum parvum</name>
    <dbReference type="NCBI Taxonomy" id="310453"/>
    <lineage>
        <taxon>Eukaryota</taxon>
        <taxon>Fungi</taxon>
        <taxon>Dikarya</taxon>
        <taxon>Ascomycota</taxon>
        <taxon>Pezizomycotina</taxon>
        <taxon>Dothideomycetes</taxon>
        <taxon>Dothideomycetes incertae sedis</taxon>
        <taxon>Botryosphaeriales</taxon>
        <taxon>Botryosphaeriaceae</taxon>
        <taxon>Neofusicoccum</taxon>
    </lineage>
</organism>
<proteinExistence type="predicted"/>
<protein>
    <submittedName>
        <fullName evidence="1">Uncharacterized protein</fullName>
    </submittedName>
</protein>